<dbReference type="OrthoDB" id="5468615at2"/>
<reference evidence="1 2" key="1">
    <citation type="submission" date="2016-10" db="EMBL/GenBank/DDBJ databases">
        <authorList>
            <person name="Varghese N."/>
            <person name="Submissions S."/>
        </authorList>
    </citation>
    <scope>NUCLEOTIDE SEQUENCE [LARGE SCALE GENOMIC DNA]</scope>
    <source>
        <strain evidence="1 2">DSM 1741</strain>
    </source>
</reference>
<comment type="caution">
    <text evidence="1">The sequence shown here is derived from an EMBL/GenBank/DDBJ whole genome shotgun (WGS) entry which is preliminary data.</text>
</comment>
<dbReference type="EMBL" id="FOTO01000001">
    <property type="protein sequence ID" value="SFL28144.1"/>
    <property type="molecule type" value="Genomic_DNA"/>
</dbReference>
<gene>
    <name evidence="1" type="ORF">SAMN05421830_101331</name>
</gene>
<protein>
    <submittedName>
        <fullName evidence="1">Uncharacterized protein</fullName>
    </submittedName>
</protein>
<dbReference type="Proteomes" id="UP000199581">
    <property type="component" value="Unassembled WGS sequence"/>
</dbReference>
<organism evidence="1 2">
    <name type="scientific">Desulfomicrobium norvegicum (strain DSM 1741 / NCIMB 8310)</name>
    <name type="common">Desulfovibrio baculatus (strain Norway 4)</name>
    <name type="synonym">Desulfovibrio desulfuricans (strain Norway 4)</name>
    <dbReference type="NCBI Taxonomy" id="52561"/>
    <lineage>
        <taxon>Bacteria</taxon>
        <taxon>Pseudomonadati</taxon>
        <taxon>Thermodesulfobacteriota</taxon>
        <taxon>Desulfovibrionia</taxon>
        <taxon>Desulfovibrionales</taxon>
        <taxon>Desulfomicrobiaceae</taxon>
        <taxon>Desulfomicrobium</taxon>
    </lineage>
</organism>
<accession>A0A8G2BZT2</accession>
<sequence length="699" mass="77427">MNMNISRPAVPGITYRLFAALLFILCALTFCNGLACAEPLAGVSPSQVLVLYNADWRERHPLISAAQDSLAVAEHYARMHTDPVTGERPYLLGLTGGRSSGNVLSGDHLEERSADNACGVLYRSRDSKRVESGCEMRDSRMVEVVLPKTEVPWNLSTLGLEIESDERSSRARFMLVENGASLHPDKVRVQQDGDWRIRALGGLLMEGAFTATARCADAQGDVHEWSAEYKDILQASWNATGLDGIRDDQNYLDLVEAPIKAFLEDPANARPDGTLLKDHVLYIVVCHGLPLTVAAPYGIATGVGPQLRDYGSAIDLCQRLQLMYYDFESLHQRKVQPMRFAPAPKKSAFTNIIFRTRMSMPLQGADLNPFVHPAAYRKGGNKAGLGSPRFTSAQRALRPDRHLFFAMRIDGQTPLEAMELVDRAVYASRHAGPEMGMLADVPLVKAPERVGEIGDRTPAKPFWDLGYRHLFQHPKGRVRLDLFKLAPGSGFFNSSPVFLPGGIAAFVQSNQGWNMKDSRFHEFLRQGVTMTAGSARVDPRKTPHIHSHSFWDEAVFYPALREGRPVGEILLSNQVHMGWITSFVGDPLYRLPPEPQKPGGLVGLTWDKNVRVAQARDAEHGKGYLVMADLGASAHEPRLAQMRLGRVAAEENGAKHVFERFASRPCVFVPKREVHKGEPWRLELMDPFGNTATLAGNLE</sequence>
<keyword evidence="2" id="KW-1185">Reference proteome</keyword>
<evidence type="ECO:0000313" key="1">
    <source>
        <dbReference type="EMBL" id="SFL28144.1"/>
    </source>
</evidence>
<evidence type="ECO:0000313" key="2">
    <source>
        <dbReference type="Proteomes" id="UP000199581"/>
    </source>
</evidence>
<name>A0A8G2BZT2_DESNO</name>
<dbReference type="RefSeq" id="WP_092188608.1">
    <property type="nucleotide sequence ID" value="NZ_FOTO01000001.1"/>
</dbReference>
<dbReference type="AlphaFoldDB" id="A0A8G2BZT2"/>
<proteinExistence type="predicted"/>